<evidence type="ECO:0000313" key="1">
    <source>
        <dbReference type="EMBL" id="KAI6090164.1"/>
    </source>
</evidence>
<evidence type="ECO:0000313" key="2">
    <source>
        <dbReference type="Proteomes" id="UP001497680"/>
    </source>
</evidence>
<name>A0ACC0DC37_9PEZI</name>
<gene>
    <name evidence="1" type="ORF">F4821DRAFT_37383</name>
</gene>
<accession>A0ACC0DC37</accession>
<comment type="caution">
    <text evidence="1">The sequence shown here is derived from an EMBL/GenBank/DDBJ whole genome shotgun (WGS) entry which is preliminary data.</text>
</comment>
<dbReference type="Proteomes" id="UP001497680">
    <property type="component" value="Unassembled WGS sequence"/>
</dbReference>
<keyword evidence="2" id="KW-1185">Reference proteome</keyword>
<protein>
    <submittedName>
        <fullName evidence="1">Mitochondrial K+-H+ exchange-related-domain-containing protein</fullName>
    </submittedName>
</protein>
<proteinExistence type="predicted"/>
<dbReference type="EMBL" id="MU394292">
    <property type="protein sequence ID" value="KAI6090164.1"/>
    <property type="molecule type" value="Genomic_DNA"/>
</dbReference>
<reference evidence="1 2" key="1">
    <citation type="journal article" date="2022" name="New Phytol.">
        <title>Ecological generalism drives hyperdiversity of secondary metabolite gene clusters in xylarialean endophytes.</title>
        <authorList>
            <person name="Franco M.E.E."/>
            <person name="Wisecaver J.H."/>
            <person name="Arnold A.E."/>
            <person name="Ju Y.M."/>
            <person name="Slot J.C."/>
            <person name="Ahrendt S."/>
            <person name="Moore L.P."/>
            <person name="Eastman K.E."/>
            <person name="Scott K."/>
            <person name="Konkel Z."/>
            <person name="Mondo S.J."/>
            <person name="Kuo A."/>
            <person name="Hayes R.D."/>
            <person name="Haridas S."/>
            <person name="Andreopoulos B."/>
            <person name="Riley R."/>
            <person name="LaButti K."/>
            <person name="Pangilinan J."/>
            <person name="Lipzen A."/>
            <person name="Amirebrahimi M."/>
            <person name="Yan J."/>
            <person name="Adam C."/>
            <person name="Keymanesh K."/>
            <person name="Ng V."/>
            <person name="Louie K."/>
            <person name="Northen T."/>
            <person name="Drula E."/>
            <person name="Henrissat B."/>
            <person name="Hsieh H.M."/>
            <person name="Youens-Clark K."/>
            <person name="Lutzoni F."/>
            <person name="Miadlikowska J."/>
            <person name="Eastwood D.C."/>
            <person name="Hamelin R.C."/>
            <person name="Grigoriev I.V."/>
            <person name="U'Ren J.M."/>
        </authorList>
    </citation>
    <scope>NUCLEOTIDE SEQUENCE [LARGE SCALE GENOMIC DNA]</scope>
    <source>
        <strain evidence="1 2">ER1909</strain>
    </source>
</reference>
<organism evidence="1 2">
    <name type="scientific">Hypoxylon rubiginosum</name>
    <dbReference type="NCBI Taxonomy" id="110542"/>
    <lineage>
        <taxon>Eukaryota</taxon>
        <taxon>Fungi</taxon>
        <taxon>Dikarya</taxon>
        <taxon>Ascomycota</taxon>
        <taxon>Pezizomycotina</taxon>
        <taxon>Sordariomycetes</taxon>
        <taxon>Xylariomycetidae</taxon>
        <taxon>Xylariales</taxon>
        <taxon>Hypoxylaceae</taxon>
        <taxon>Hypoxylon</taxon>
    </lineage>
</organism>
<sequence>MRFFLLPISTRRTLLYCQKLQVLPTQKQTLVDRATLYAAKLWAGWEKKDQGWQKKVVVYGNQLLRRIPYEEWGLKSVPPLSTRRRTEEILGKDKNYLIFPETLIPTTKAMSVLRTLGTERETLHKSRLMWCFIGMPISAPFALVPVIPNLPFFYLVYRAWSHWRALAGGKHIQFLTGRSLLSLAPSTVLESFYTPLLPSSPDSKESIADPDRPKSSAANDADAPEEERILLSQDHGRQLVEALEIPELEVELERAIWQVEQSIQKQKKQKEEKSKSQDAAKNK</sequence>